<sequence>MKLWGGRFTKGEDADMTSFDNSLPTSKLLYKEDIQGSIAHAKMLGKQNIISQKESAAIVDGLKEILTDVEQGSLIIPDSGYEDIHSFIETTLTKKIGEDGKKLHTARSRNDQIAVDTKMYFKNRLQGILEEIDDLVDTFIAKGQENPYLMPGYTHLQKAQTITFKYYLDAYAQMLLRDKKRLLNAINIMDENPLGSGALAGTTHNIDRQLTTELLNFKKPVKNFIDGVSDRDYVIETLSDFSIIGVHLSRLSEELIIYASQEFQYVTFDDSLSTGSSMMPQKKNADSAELIRGNSALLIGELNQILVIMKGLPLAYDKDMQLDKETFLPAFDHIEKMLLIAKKIVSTLKINRVKLQKAVKNGFLNATDLADYLVKKGRPFRDAHTVVGQAVLFAEKHQKALEDLTIEELKQFDQIIDEDVYHYLNIQESIHKGIKKEML</sequence>
<evidence type="ECO:0000256" key="5">
    <source>
        <dbReference type="ARBA" id="ARBA00023239"/>
    </source>
</evidence>
<dbReference type="PANTHER" id="PTHR43814:SF1">
    <property type="entry name" value="ARGININOSUCCINATE LYASE"/>
    <property type="match status" value="1"/>
</dbReference>
<protein>
    <recommendedName>
        <fullName evidence="2 6">Argininosuccinate lyase</fullName>
        <shortName evidence="6">ASAL</shortName>
        <ecNumber evidence="2 6">4.3.2.1</ecNumber>
    </recommendedName>
    <alternativeName>
        <fullName evidence="6">Arginosuccinase</fullName>
    </alternativeName>
</protein>
<dbReference type="GO" id="GO:0004056">
    <property type="term" value="F:argininosuccinate lyase activity"/>
    <property type="evidence" value="ECO:0007669"/>
    <property type="project" value="UniProtKB-UniRule"/>
</dbReference>
<dbReference type="FunFam" id="1.20.200.10:FF:000015">
    <property type="entry name" value="argininosuccinate lyase isoform X2"/>
    <property type="match status" value="1"/>
</dbReference>
<dbReference type="InterPro" id="IPR024083">
    <property type="entry name" value="Fumarase/histidase_N"/>
</dbReference>
<evidence type="ECO:0000313" key="10">
    <source>
        <dbReference type="EMBL" id="OIM21441.1"/>
    </source>
</evidence>
<evidence type="ECO:0000256" key="1">
    <source>
        <dbReference type="ARBA" id="ARBA00004941"/>
    </source>
</evidence>
<accession>A0A483BPF1</accession>
<name>A0A483BPF1_OENOE</name>
<dbReference type="InterPro" id="IPR029419">
    <property type="entry name" value="Arg_succ_lyase_C"/>
</dbReference>
<dbReference type="UniPathway" id="UPA00068">
    <property type="reaction ID" value="UER00114"/>
</dbReference>
<keyword evidence="4 6" id="KW-0028">Amino-acid biosynthesis</keyword>
<dbReference type="InterPro" id="IPR000362">
    <property type="entry name" value="Fumarate_lyase_fam"/>
</dbReference>
<evidence type="ECO:0000313" key="11">
    <source>
        <dbReference type="Proteomes" id="UP000181728"/>
    </source>
</evidence>
<evidence type="ECO:0000256" key="6">
    <source>
        <dbReference type="HAMAP-Rule" id="MF_00006"/>
    </source>
</evidence>
<organism evidence="9 12">
    <name type="scientific">Oenococcus oeni</name>
    <name type="common">Leuconostoc oenos</name>
    <dbReference type="NCBI Taxonomy" id="1247"/>
    <lineage>
        <taxon>Bacteria</taxon>
        <taxon>Bacillati</taxon>
        <taxon>Bacillota</taxon>
        <taxon>Bacilli</taxon>
        <taxon>Lactobacillales</taxon>
        <taxon>Lactobacillaceae</taxon>
        <taxon>Oenococcus</taxon>
    </lineage>
</organism>
<evidence type="ECO:0000256" key="2">
    <source>
        <dbReference type="ARBA" id="ARBA00012338"/>
    </source>
</evidence>
<dbReference type="Proteomes" id="UP000181728">
    <property type="component" value="Unassembled WGS sequence"/>
</dbReference>
<keyword evidence="5 6" id="KW-0456">Lyase</keyword>
<dbReference type="EC" id="4.3.2.1" evidence="2 6"/>
<dbReference type="PROSITE" id="PS00163">
    <property type="entry name" value="FUMARATE_LYASES"/>
    <property type="match status" value="1"/>
</dbReference>
<proteinExistence type="inferred from homology"/>
<dbReference type="HAMAP" id="MF_00006">
    <property type="entry name" value="Arg_succ_lyase"/>
    <property type="match status" value="1"/>
</dbReference>
<comment type="caution">
    <text evidence="9">The sequence shown here is derived from an EMBL/GenBank/DDBJ whole genome shotgun (WGS) entry which is preliminary data.</text>
</comment>
<dbReference type="InterPro" id="IPR008948">
    <property type="entry name" value="L-Aspartase-like"/>
</dbReference>
<dbReference type="Proteomes" id="UP001281024">
    <property type="component" value="Unassembled WGS sequence"/>
</dbReference>
<reference evidence="9" key="2">
    <citation type="submission" date="2019-10" db="EMBL/GenBank/DDBJ databases">
        <title>Malate fermentation in French cider.</title>
        <authorList>
            <person name="Cousin F.J."/>
            <person name="Medina Fernandez S."/>
            <person name="Misery B."/>
            <person name="Laplace J.-M."/>
            <person name="Cretenet M."/>
        </authorList>
    </citation>
    <scope>NUCLEOTIDE SEQUENCE</scope>
    <source>
        <strain evidence="9">UCMA15129</strain>
    </source>
</reference>
<dbReference type="Pfam" id="PF14698">
    <property type="entry name" value="ASL_C2"/>
    <property type="match status" value="1"/>
</dbReference>
<dbReference type="PANTHER" id="PTHR43814">
    <property type="entry name" value="ARGININOSUCCINATE LYASE"/>
    <property type="match status" value="1"/>
</dbReference>
<gene>
    <name evidence="6 9" type="primary">argH</name>
    <name evidence="10" type="ORF">ATX59_04540</name>
    <name evidence="9" type="ORF">GA838_03315</name>
</gene>
<dbReference type="RefSeq" id="WP_032808629.1">
    <property type="nucleotide sequence ID" value="NZ_JBHNXB010000004.1"/>
</dbReference>
<evidence type="ECO:0000259" key="7">
    <source>
        <dbReference type="Pfam" id="PF00206"/>
    </source>
</evidence>
<dbReference type="CDD" id="cd01359">
    <property type="entry name" value="Argininosuccinate_lyase"/>
    <property type="match status" value="1"/>
</dbReference>
<dbReference type="Gene3D" id="1.20.200.10">
    <property type="entry name" value="Fumarase/aspartase (Central domain)"/>
    <property type="match status" value="1"/>
</dbReference>
<comment type="pathway">
    <text evidence="1 6">Amino-acid biosynthesis; L-arginine biosynthesis; L-arginine from L-ornithine and carbamoyl phosphate: step 3/3.</text>
</comment>
<dbReference type="PRINTS" id="PR00145">
    <property type="entry name" value="ARGSUCLYASE"/>
</dbReference>
<dbReference type="PRINTS" id="PR00149">
    <property type="entry name" value="FUMRATELYASE"/>
</dbReference>
<evidence type="ECO:0000256" key="4">
    <source>
        <dbReference type="ARBA" id="ARBA00022605"/>
    </source>
</evidence>
<dbReference type="InterPro" id="IPR022761">
    <property type="entry name" value="Fumarate_lyase_N"/>
</dbReference>
<keyword evidence="3 6" id="KW-0055">Arginine biosynthesis</keyword>
<dbReference type="AlphaFoldDB" id="A0A483BPF1"/>
<dbReference type="GO" id="GO:0005829">
    <property type="term" value="C:cytosol"/>
    <property type="evidence" value="ECO:0007669"/>
    <property type="project" value="TreeGrafter"/>
</dbReference>
<dbReference type="FunFam" id="1.10.40.30:FF:000001">
    <property type="entry name" value="Argininosuccinate lyase"/>
    <property type="match status" value="1"/>
</dbReference>
<dbReference type="SUPFAM" id="SSF48557">
    <property type="entry name" value="L-aspartase-like"/>
    <property type="match status" value="1"/>
</dbReference>
<dbReference type="Pfam" id="PF00206">
    <property type="entry name" value="Lyase_1"/>
    <property type="match status" value="1"/>
</dbReference>
<dbReference type="InterPro" id="IPR020557">
    <property type="entry name" value="Fumarate_lyase_CS"/>
</dbReference>
<dbReference type="Gene3D" id="1.10.275.10">
    <property type="entry name" value="Fumarase/aspartase (N-terminal domain)"/>
    <property type="match status" value="1"/>
</dbReference>
<dbReference type="NCBIfam" id="TIGR00838">
    <property type="entry name" value="argH"/>
    <property type="match status" value="1"/>
</dbReference>
<evidence type="ECO:0000313" key="9">
    <source>
        <dbReference type="EMBL" id="MDV7714807.1"/>
    </source>
</evidence>
<feature type="domain" description="Argininosuccinate lyase C-terminal" evidence="8">
    <location>
        <begin position="363"/>
        <end position="430"/>
    </location>
</feature>
<reference evidence="10 11" key="1">
    <citation type="journal article" date="2016" name="BMC Genomics">
        <title>Consensus pan-genome assembly of the specialised wine bacterium Oenococcus oeni.</title>
        <authorList>
            <person name="Sternes P.R."/>
            <person name="Borneman A.R."/>
        </authorList>
    </citation>
    <scope>NUCLEOTIDE SEQUENCE [LARGE SCALE GENOMIC DNA]</scope>
    <source>
        <strain evidence="10 11">AWRIB661</strain>
    </source>
</reference>
<dbReference type="EMBL" id="WERV01000002">
    <property type="protein sequence ID" value="MDV7714807.1"/>
    <property type="molecule type" value="Genomic_DNA"/>
</dbReference>
<dbReference type="GO" id="GO:0042450">
    <property type="term" value="P:L-arginine biosynthetic process via ornithine"/>
    <property type="evidence" value="ECO:0007669"/>
    <property type="project" value="UniProtKB-UniRule"/>
</dbReference>
<comment type="catalytic activity">
    <reaction evidence="6">
        <text>2-(N(omega)-L-arginino)succinate = fumarate + L-arginine</text>
        <dbReference type="Rhea" id="RHEA:24020"/>
        <dbReference type="ChEBI" id="CHEBI:29806"/>
        <dbReference type="ChEBI" id="CHEBI:32682"/>
        <dbReference type="ChEBI" id="CHEBI:57472"/>
        <dbReference type="EC" id="4.3.2.1"/>
    </reaction>
</comment>
<comment type="similarity">
    <text evidence="6">Belongs to the lyase 1 family. Argininosuccinate lyase subfamily.</text>
</comment>
<evidence type="ECO:0000256" key="3">
    <source>
        <dbReference type="ARBA" id="ARBA00022571"/>
    </source>
</evidence>
<keyword evidence="6" id="KW-0963">Cytoplasm</keyword>
<dbReference type="EMBL" id="MLOK01000036">
    <property type="protein sequence ID" value="OIM21441.1"/>
    <property type="molecule type" value="Genomic_DNA"/>
</dbReference>
<comment type="subcellular location">
    <subcellularLocation>
        <location evidence="6">Cytoplasm</location>
    </subcellularLocation>
</comment>
<dbReference type="InterPro" id="IPR009049">
    <property type="entry name" value="Argininosuccinate_lyase"/>
</dbReference>
<evidence type="ECO:0000259" key="8">
    <source>
        <dbReference type="Pfam" id="PF14698"/>
    </source>
</evidence>
<feature type="domain" description="Fumarate lyase N-terminal" evidence="7">
    <location>
        <begin position="6"/>
        <end position="297"/>
    </location>
</feature>
<dbReference type="Gene3D" id="1.10.40.30">
    <property type="entry name" value="Fumarase/aspartase (C-terminal domain)"/>
    <property type="match status" value="1"/>
</dbReference>
<evidence type="ECO:0000313" key="12">
    <source>
        <dbReference type="Proteomes" id="UP001281024"/>
    </source>
</evidence>